<feature type="transmembrane region" description="Helical" evidence="1">
    <location>
        <begin position="7"/>
        <end position="25"/>
    </location>
</feature>
<dbReference type="HOGENOM" id="CLU_2275159_0_0_4"/>
<protein>
    <submittedName>
        <fullName evidence="2">Uncharacterized protein</fullName>
    </submittedName>
</protein>
<sequence>MIHQANRLAIGMVFALLGVASLLVADVVSQWLCARFFVCVAAIYCPIDVCEGDERLNILRLAVWAGPSVVFAASAFVFGGRRRSLPAWLGLLAALVVAHSLVMVASR</sequence>
<keyword evidence="1" id="KW-0472">Membrane</keyword>
<evidence type="ECO:0000313" key="3">
    <source>
        <dbReference type="Proteomes" id="UP000009874"/>
    </source>
</evidence>
<proteinExistence type="predicted"/>
<dbReference type="EMBL" id="AGZI01000002">
    <property type="protein sequence ID" value="EKU84615.1"/>
    <property type="molecule type" value="Genomic_DNA"/>
</dbReference>
<dbReference type="RefSeq" id="WP_005662756.1">
    <property type="nucleotide sequence ID" value="NZ_JH992922.1"/>
</dbReference>
<feature type="transmembrane region" description="Helical" evidence="1">
    <location>
        <begin position="61"/>
        <end position="79"/>
    </location>
</feature>
<dbReference type="Proteomes" id="UP000009874">
    <property type="component" value="Unassembled WGS sequence"/>
</dbReference>
<keyword evidence="1" id="KW-0812">Transmembrane</keyword>
<reference evidence="2 3" key="1">
    <citation type="submission" date="2012-09" db="EMBL/GenBank/DDBJ databases">
        <title>The Genome Sequence of Massilia timonae CCUG 45783.</title>
        <authorList>
            <consortium name="The Broad Institute Genome Sequencing Platform"/>
            <person name="Earl A."/>
            <person name="Ward D."/>
            <person name="Feldgarden M."/>
            <person name="Gevers D."/>
            <person name="Huys G."/>
            <person name="Walker B."/>
            <person name="Young S.K."/>
            <person name="Zeng Q."/>
            <person name="Gargeya S."/>
            <person name="Fitzgerald M."/>
            <person name="Haas B."/>
            <person name="Abouelleil A."/>
            <person name="Alvarado L."/>
            <person name="Arachchi H.M."/>
            <person name="Berlin A.M."/>
            <person name="Chapman S.B."/>
            <person name="Goldberg J."/>
            <person name="Griggs A."/>
            <person name="Gujja S."/>
            <person name="Hansen M."/>
            <person name="Howarth C."/>
            <person name="Imamovic A."/>
            <person name="Larimer J."/>
            <person name="McCowen C."/>
            <person name="Montmayeur A."/>
            <person name="Murphy C."/>
            <person name="Neiman D."/>
            <person name="Pearson M."/>
            <person name="Priest M."/>
            <person name="Roberts A."/>
            <person name="Saif S."/>
            <person name="Shea T."/>
            <person name="Sisk P."/>
            <person name="Sykes S."/>
            <person name="Wortman J."/>
            <person name="Nusbaum C."/>
            <person name="Birren B."/>
        </authorList>
    </citation>
    <scope>NUCLEOTIDE SEQUENCE [LARGE SCALE GENOMIC DNA]</scope>
    <source>
        <strain evidence="2 3">CCUG 45783</strain>
    </source>
</reference>
<keyword evidence="1" id="KW-1133">Transmembrane helix</keyword>
<gene>
    <name evidence="2" type="ORF">HMPREF9710_00050</name>
</gene>
<name>K9E5J7_9BURK</name>
<keyword evidence="3" id="KW-1185">Reference proteome</keyword>
<accession>K9E5J7</accession>
<feature type="transmembrane region" description="Helical" evidence="1">
    <location>
        <begin position="85"/>
        <end position="105"/>
    </location>
</feature>
<evidence type="ECO:0000256" key="1">
    <source>
        <dbReference type="SAM" id="Phobius"/>
    </source>
</evidence>
<comment type="caution">
    <text evidence="2">The sequence shown here is derived from an EMBL/GenBank/DDBJ whole genome shotgun (WGS) entry which is preliminary data.</text>
</comment>
<evidence type="ECO:0000313" key="2">
    <source>
        <dbReference type="EMBL" id="EKU84615.1"/>
    </source>
</evidence>
<organism evidence="2 3">
    <name type="scientific">Massilia timonae CCUG 45783</name>
    <dbReference type="NCBI Taxonomy" id="883126"/>
    <lineage>
        <taxon>Bacteria</taxon>
        <taxon>Pseudomonadati</taxon>
        <taxon>Pseudomonadota</taxon>
        <taxon>Betaproteobacteria</taxon>
        <taxon>Burkholderiales</taxon>
        <taxon>Oxalobacteraceae</taxon>
        <taxon>Telluria group</taxon>
        <taxon>Massilia</taxon>
    </lineage>
</organism>
<dbReference type="AlphaFoldDB" id="K9E5J7"/>